<sequence>MIPRCTVLILSFLLLSQETFGLSSLPLLAPSVDAVTAPSNYWDRRSFLGTITSGGLILFLLPPSIANAAPPRSVDVGGGVDVAIDTRNTVLSDPSNLVFPASMKGRYACQRTVVAVDGDMYQAQSAWKALGGGKGNFFGGNTVPESYETQLIPMMIANNNGGDNPQFTVVDRGYELASRTAISRDAVQWKVDQPNRITTAANNNNVELVVIQRSVITPNPEQGILAGGQELIRITEGPFVRAVLIKQRFRQAGDGVVEGLEVVKTYRVLDGIAGTEFPTSTTKSTLRWTRIGPLQQEEVVDAKYVSSSSLYFDGSNWY</sequence>
<evidence type="ECO:0000256" key="1">
    <source>
        <dbReference type="SAM" id="SignalP"/>
    </source>
</evidence>
<comment type="caution">
    <text evidence="3">The sequence shown here is derived from an EMBL/GenBank/DDBJ whole genome shotgun (WGS) entry which is preliminary data.</text>
</comment>
<evidence type="ECO:0000259" key="2">
    <source>
        <dbReference type="Pfam" id="PF20670"/>
    </source>
</evidence>
<gene>
    <name evidence="3" type="ORF">SEMRO_1604_G285340.1</name>
</gene>
<dbReference type="EMBL" id="CAICTM010001602">
    <property type="protein sequence ID" value="CAB9524916.1"/>
    <property type="molecule type" value="Genomic_DNA"/>
</dbReference>
<feature type="chain" id="PRO_5040467480" description="DUF6816 domain-containing protein" evidence="1">
    <location>
        <begin position="22"/>
        <end position="318"/>
    </location>
</feature>
<protein>
    <recommendedName>
        <fullName evidence="2">DUF6816 domain-containing protein</fullName>
    </recommendedName>
</protein>
<evidence type="ECO:0000313" key="3">
    <source>
        <dbReference type="EMBL" id="CAB9524916.1"/>
    </source>
</evidence>
<dbReference type="InterPro" id="IPR049213">
    <property type="entry name" value="DUF6816"/>
</dbReference>
<keyword evidence="1" id="KW-0732">Signal</keyword>
<dbReference type="Pfam" id="PF20670">
    <property type="entry name" value="DUF6816"/>
    <property type="match status" value="1"/>
</dbReference>
<dbReference type="OrthoDB" id="197416at2759"/>
<evidence type="ECO:0000313" key="4">
    <source>
        <dbReference type="Proteomes" id="UP001153069"/>
    </source>
</evidence>
<feature type="signal peptide" evidence="1">
    <location>
        <begin position="1"/>
        <end position="21"/>
    </location>
</feature>
<keyword evidence="4" id="KW-1185">Reference proteome</keyword>
<feature type="domain" description="DUF6816" evidence="2">
    <location>
        <begin position="94"/>
        <end position="224"/>
    </location>
</feature>
<dbReference type="Proteomes" id="UP001153069">
    <property type="component" value="Unassembled WGS sequence"/>
</dbReference>
<dbReference type="AlphaFoldDB" id="A0A9N8EPI9"/>
<proteinExistence type="predicted"/>
<name>A0A9N8EPI9_9STRA</name>
<reference evidence="3" key="1">
    <citation type="submission" date="2020-06" db="EMBL/GenBank/DDBJ databases">
        <authorList>
            <consortium name="Plant Systems Biology data submission"/>
        </authorList>
    </citation>
    <scope>NUCLEOTIDE SEQUENCE</scope>
    <source>
        <strain evidence="3">D6</strain>
    </source>
</reference>
<organism evidence="3 4">
    <name type="scientific">Seminavis robusta</name>
    <dbReference type="NCBI Taxonomy" id="568900"/>
    <lineage>
        <taxon>Eukaryota</taxon>
        <taxon>Sar</taxon>
        <taxon>Stramenopiles</taxon>
        <taxon>Ochrophyta</taxon>
        <taxon>Bacillariophyta</taxon>
        <taxon>Bacillariophyceae</taxon>
        <taxon>Bacillariophycidae</taxon>
        <taxon>Naviculales</taxon>
        <taxon>Naviculaceae</taxon>
        <taxon>Seminavis</taxon>
    </lineage>
</organism>
<accession>A0A9N8EPI9</accession>